<dbReference type="Proteomes" id="UP000075714">
    <property type="component" value="Unassembled WGS sequence"/>
</dbReference>
<keyword evidence="3" id="KW-1185">Reference proteome</keyword>
<feature type="compositionally biased region" description="Gly residues" evidence="1">
    <location>
        <begin position="225"/>
        <end position="234"/>
    </location>
</feature>
<evidence type="ECO:0000313" key="2">
    <source>
        <dbReference type="EMBL" id="KXZ43454.1"/>
    </source>
</evidence>
<organism evidence="2 3">
    <name type="scientific">Gonium pectorale</name>
    <name type="common">Green alga</name>
    <dbReference type="NCBI Taxonomy" id="33097"/>
    <lineage>
        <taxon>Eukaryota</taxon>
        <taxon>Viridiplantae</taxon>
        <taxon>Chlorophyta</taxon>
        <taxon>core chlorophytes</taxon>
        <taxon>Chlorophyceae</taxon>
        <taxon>CS clade</taxon>
        <taxon>Chlamydomonadales</taxon>
        <taxon>Volvocaceae</taxon>
        <taxon>Gonium</taxon>
    </lineage>
</organism>
<feature type="region of interest" description="Disordered" evidence="1">
    <location>
        <begin position="1"/>
        <end position="101"/>
    </location>
</feature>
<evidence type="ECO:0000256" key="1">
    <source>
        <dbReference type="SAM" id="MobiDB-lite"/>
    </source>
</evidence>
<evidence type="ECO:0000313" key="3">
    <source>
        <dbReference type="Proteomes" id="UP000075714"/>
    </source>
</evidence>
<reference evidence="3" key="1">
    <citation type="journal article" date="2016" name="Nat. Commun.">
        <title>The Gonium pectorale genome demonstrates co-option of cell cycle regulation during the evolution of multicellularity.</title>
        <authorList>
            <person name="Hanschen E.R."/>
            <person name="Marriage T.N."/>
            <person name="Ferris P.J."/>
            <person name="Hamaji T."/>
            <person name="Toyoda A."/>
            <person name="Fujiyama A."/>
            <person name="Neme R."/>
            <person name="Noguchi H."/>
            <person name="Minakuchi Y."/>
            <person name="Suzuki M."/>
            <person name="Kawai-Toyooka H."/>
            <person name="Smith D.R."/>
            <person name="Sparks H."/>
            <person name="Anderson J."/>
            <person name="Bakaric R."/>
            <person name="Luria V."/>
            <person name="Karger A."/>
            <person name="Kirschner M.W."/>
            <person name="Durand P.M."/>
            <person name="Michod R.E."/>
            <person name="Nozaki H."/>
            <person name="Olson B.J."/>
        </authorList>
    </citation>
    <scope>NUCLEOTIDE SEQUENCE [LARGE SCALE GENOMIC DNA]</scope>
    <source>
        <strain evidence="3">NIES-2863</strain>
    </source>
</reference>
<accession>A0A150G0U0</accession>
<feature type="region of interest" description="Disordered" evidence="1">
    <location>
        <begin position="285"/>
        <end position="327"/>
    </location>
</feature>
<gene>
    <name evidence="2" type="ORF">GPECTOR_90g541</name>
</gene>
<feature type="compositionally biased region" description="Low complexity" evidence="1">
    <location>
        <begin position="81"/>
        <end position="101"/>
    </location>
</feature>
<protein>
    <submittedName>
        <fullName evidence="2">Uncharacterized protein</fullName>
    </submittedName>
</protein>
<sequence length="489" mass="49840">MGTSTPGPERGAQLQAPPDVAAQGSGEARTRNGGARSREPGVPGRAATRAASAHNNNPWAANGPAAGLSADSTAAEDEPTAGTSAEEAPHAAAGGQHAAAGASGPLSLAAMIAAVDNEKSSLVQDQAPALQVPVELAAGAHDRSTPGSASQEAAPLVRPGVDDDGPGPSGSAAQQDRRTQPRLQQPTKGSTAATALPTIAAQQRLTSGGPAAPCAGSPFEDAAGRGPGEQGSGDGSALTGGQDVLRPTPAYDAADLSRRAANPNPARGGVATGAGSLVEVGASRQRGHAGGAAALDEPAGTGPRQAASRASGKRKARPQGGDEMPDEAQEALLQPRGDGRVAFFIGNSTEYYRGLSPLFEALQKLLKEQRAKLNRSVLLQKLMCFSNSAKDWVVGEPELVIFEPVDMGDAPLRLELIITPNKKYSKRVALRCTEGVMCEQQLRRLAACVLANEGKAMVAFAGGEGHQFKMWMLADGSEQEGVQPTLVTP</sequence>
<proteinExistence type="predicted"/>
<comment type="caution">
    <text evidence="2">The sequence shown here is derived from an EMBL/GenBank/DDBJ whole genome shotgun (WGS) entry which is preliminary data.</text>
</comment>
<feature type="region of interest" description="Disordered" evidence="1">
    <location>
        <begin position="134"/>
        <end position="272"/>
    </location>
</feature>
<name>A0A150G0U0_GONPE</name>
<dbReference type="AlphaFoldDB" id="A0A150G0U0"/>
<feature type="compositionally biased region" description="Polar residues" evidence="1">
    <location>
        <begin position="181"/>
        <end position="193"/>
    </location>
</feature>
<feature type="compositionally biased region" description="Low complexity" evidence="1">
    <location>
        <begin position="55"/>
        <end position="67"/>
    </location>
</feature>
<dbReference type="EMBL" id="LSYV01000091">
    <property type="protein sequence ID" value="KXZ43454.1"/>
    <property type="molecule type" value="Genomic_DNA"/>
</dbReference>